<dbReference type="AlphaFoldDB" id="A0A176VHX4"/>
<reference evidence="7" key="2">
    <citation type="journal article" date="2019" name="Curr. Biol.">
        <title>Chromatin organization in early land plants reveals an ancestral association between H3K27me3, transposons, and constitutive heterochromatin.</title>
        <authorList>
            <person name="Montgomery S.A."/>
            <person name="Tanizawa Y."/>
            <person name="Galik B."/>
            <person name="Wang N."/>
            <person name="Ito T."/>
            <person name="Mochizuki T."/>
            <person name="Akimcheva S."/>
            <person name="Bowman J."/>
            <person name="Cognat V."/>
            <person name="Drouard L."/>
            <person name="Ekker H."/>
            <person name="Houng S."/>
            <person name="Kohchi T."/>
            <person name="Lin S."/>
            <person name="Liu L.D."/>
            <person name="Nakamura Y."/>
            <person name="Valeeva L.R."/>
            <person name="Shakirov E.V."/>
            <person name="Shippen D.E."/>
            <person name="Wei W."/>
            <person name="Yagura M."/>
            <person name="Yamaoka S."/>
            <person name="Yamato K.T."/>
            <person name="Liu C."/>
            <person name="Berger F."/>
        </authorList>
    </citation>
    <scope>NUCLEOTIDE SEQUENCE [LARGE SCALE GENOMIC DNA]</scope>
    <source>
        <strain evidence="7">Tak-1</strain>
    </source>
</reference>
<dbReference type="SUPFAM" id="SSF47459">
    <property type="entry name" value="HLH, helix-loop-helix DNA-binding domain"/>
    <property type="match status" value="1"/>
</dbReference>
<evidence type="ECO:0000256" key="4">
    <source>
        <dbReference type="ARBA" id="ARBA00023242"/>
    </source>
</evidence>
<feature type="region of interest" description="Disordered" evidence="5">
    <location>
        <begin position="373"/>
        <end position="499"/>
    </location>
</feature>
<keyword evidence="3" id="KW-0804">Transcription</keyword>
<accession>A0A176VHX4</accession>
<keyword evidence="2" id="KW-0805">Transcription regulation</keyword>
<name>A0A176VHX4_MARPO</name>
<evidence type="ECO:0000256" key="3">
    <source>
        <dbReference type="ARBA" id="ARBA00023163"/>
    </source>
</evidence>
<dbReference type="GO" id="GO:0046983">
    <property type="term" value="F:protein dimerization activity"/>
    <property type="evidence" value="ECO:0007669"/>
    <property type="project" value="InterPro"/>
</dbReference>
<evidence type="ECO:0000256" key="2">
    <source>
        <dbReference type="ARBA" id="ARBA00023015"/>
    </source>
</evidence>
<dbReference type="PANTHER" id="PTHR31945">
    <property type="entry name" value="TRANSCRIPTION FACTOR SCREAM2-RELATED"/>
    <property type="match status" value="1"/>
</dbReference>
<dbReference type="Proteomes" id="UP001162541">
    <property type="component" value="Chromosome 4"/>
</dbReference>
<evidence type="ECO:0000313" key="10">
    <source>
        <dbReference type="Proteomes" id="UP001162541"/>
    </source>
</evidence>
<dbReference type="GO" id="GO:0003700">
    <property type="term" value="F:DNA-binding transcription factor activity"/>
    <property type="evidence" value="ECO:0007669"/>
    <property type="project" value="TreeGrafter"/>
</dbReference>
<dbReference type="CDD" id="cd04873">
    <property type="entry name" value="ACT_UUR-ACR-like"/>
    <property type="match status" value="1"/>
</dbReference>
<gene>
    <name evidence="8" type="ORF">AXG93_1050s1070</name>
    <name evidence="7" type="ORF">Mp_4g04920</name>
</gene>
<dbReference type="InterPro" id="IPR036638">
    <property type="entry name" value="HLH_DNA-bd_sf"/>
</dbReference>
<evidence type="ECO:0000256" key="1">
    <source>
        <dbReference type="ARBA" id="ARBA00004123"/>
    </source>
</evidence>
<reference evidence="8 9" key="1">
    <citation type="submission" date="2016-03" db="EMBL/GenBank/DDBJ databases">
        <title>Mechanisms controlling the formation of the plant cell surface in tip-growing cells are functionally conserved among land plants.</title>
        <authorList>
            <person name="Honkanen S."/>
            <person name="Jones V.A."/>
            <person name="Morieri G."/>
            <person name="Champion C."/>
            <person name="Hetherington A.J."/>
            <person name="Kelly S."/>
            <person name="Saint-Marcoux D."/>
            <person name="Proust H."/>
            <person name="Prescott H."/>
            <person name="Dolan L."/>
        </authorList>
    </citation>
    <scope>NUCLEOTIDE SEQUENCE [LARGE SCALE GENOMIC DNA]</scope>
    <source>
        <strain evidence="9">cv. Tak-1 and cv. Tak-2</strain>
        <tissue evidence="8">Whole gametophyte</tissue>
    </source>
</reference>
<dbReference type="InterPro" id="IPR011598">
    <property type="entry name" value="bHLH_dom"/>
</dbReference>
<feature type="domain" description="BHLH" evidence="6">
    <location>
        <begin position="497"/>
        <end position="546"/>
    </location>
</feature>
<dbReference type="EMBL" id="AP019869">
    <property type="protein sequence ID" value="BBN07601.1"/>
    <property type="molecule type" value="Genomic_DNA"/>
</dbReference>
<dbReference type="SMR" id="A0A176VHX4"/>
<comment type="subcellular location">
    <subcellularLocation>
        <location evidence="1">Nucleus</location>
    </subcellularLocation>
</comment>
<evidence type="ECO:0000313" key="8">
    <source>
        <dbReference type="EMBL" id="OAE19525.1"/>
    </source>
</evidence>
<dbReference type="PANTHER" id="PTHR31945:SF129">
    <property type="entry name" value="TRANSCRIPTION FACTOR SCREAM2"/>
    <property type="match status" value="1"/>
</dbReference>
<evidence type="ECO:0000256" key="5">
    <source>
        <dbReference type="SAM" id="MobiDB-lite"/>
    </source>
</evidence>
<keyword evidence="9" id="KW-1185">Reference proteome</keyword>
<keyword evidence="4" id="KW-0539">Nucleus</keyword>
<evidence type="ECO:0000313" key="9">
    <source>
        <dbReference type="Proteomes" id="UP000077202"/>
    </source>
</evidence>
<organism evidence="8 9">
    <name type="scientific">Marchantia polymorpha subsp. ruderalis</name>
    <dbReference type="NCBI Taxonomy" id="1480154"/>
    <lineage>
        <taxon>Eukaryota</taxon>
        <taxon>Viridiplantae</taxon>
        <taxon>Streptophyta</taxon>
        <taxon>Embryophyta</taxon>
        <taxon>Marchantiophyta</taxon>
        <taxon>Marchantiopsida</taxon>
        <taxon>Marchantiidae</taxon>
        <taxon>Marchantiales</taxon>
        <taxon>Marchantiaceae</taxon>
        <taxon>Marchantia</taxon>
    </lineage>
</organism>
<evidence type="ECO:0000313" key="7">
    <source>
        <dbReference type="EMBL" id="BBN07601.1"/>
    </source>
</evidence>
<dbReference type="InterPro" id="IPR054502">
    <property type="entry name" value="bHLH-TF_ACT-like_plant"/>
</dbReference>
<dbReference type="SMART" id="SM00353">
    <property type="entry name" value="HLH"/>
    <property type="match status" value="1"/>
</dbReference>
<dbReference type="Gene3D" id="4.10.280.10">
    <property type="entry name" value="Helix-loop-helix DNA-binding domain"/>
    <property type="match status" value="1"/>
</dbReference>
<feature type="compositionally biased region" description="Acidic residues" evidence="5">
    <location>
        <begin position="439"/>
        <end position="458"/>
    </location>
</feature>
<dbReference type="GO" id="GO:0005634">
    <property type="term" value="C:nucleus"/>
    <property type="evidence" value="ECO:0007669"/>
    <property type="project" value="UniProtKB-SubCell"/>
</dbReference>
<dbReference type="PROSITE" id="PS50888">
    <property type="entry name" value="BHLH"/>
    <property type="match status" value="1"/>
</dbReference>
<reference evidence="10" key="3">
    <citation type="journal article" date="2020" name="Curr. Biol.">
        <title>Chromatin organization in early land plants reveals an ancestral association between H3K27me3, transposons, and constitutive heterochromatin.</title>
        <authorList>
            <person name="Montgomery S.A."/>
            <person name="Tanizawa Y."/>
            <person name="Galik B."/>
            <person name="Wang N."/>
            <person name="Ito T."/>
            <person name="Mochizuki T."/>
            <person name="Akimcheva S."/>
            <person name="Bowman J.L."/>
            <person name="Cognat V."/>
            <person name="Marechal-Drouard L."/>
            <person name="Ekker H."/>
            <person name="Hong S.F."/>
            <person name="Kohchi T."/>
            <person name="Lin S.S."/>
            <person name="Liu L.D."/>
            <person name="Nakamura Y."/>
            <person name="Valeeva L.R."/>
            <person name="Shakirov E.V."/>
            <person name="Shippen D.E."/>
            <person name="Wei W.L."/>
            <person name="Yagura M."/>
            <person name="Yamaoka S."/>
            <person name="Yamato K.T."/>
            <person name="Liu C."/>
            <person name="Berger F."/>
        </authorList>
    </citation>
    <scope>NUCLEOTIDE SEQUENCE [LARGE SCALE GENOMIC DNA]</scope>
    <source>
        <strain evidence="10">Tak-1</strain>
    </source>
</reference>
<protein>
    <recommendedName>
        <fullName evidence="6">BHLH domain-containing protein</fullName>
    </recommendedName>
</protein>
<dbReference type="GO" id="GO:0043565">
    <property type="term" value="F:sequence-specific DNA binding"/>
    <property type="evidence" value="ECO:0007669"/>
    <property type="project" value="TreeGrafter"/>
</dbReference>
<evidence type="ECO:0000259" key="6">
    <source>
        <dbReference type="PROSITE" id="PS50888"/>
    </source>
</evidence>
<proteinExistence type="predicted"/>
<sequence length="692" mass="72934">MASTRVSGASAWMAGSSSNLRLPSSIPFLEDDPNPRWRHTPAPCQQNQMTQEHSLVKDDLPSSIGFSQGLSDIPSSTYSKGILEEDWYMTTENSLMDEMKELSYAASSLATQSEPMTSSHYSLDSTHLNFLSRNASKNFNSADNRSYLSNFMEGGGLPFDTSGTGPLNSFGHTGPHGGGAGVVGGHNGNAILHNHGQIGLSTSSPLAGNNQFSGSNMSILPNSGLVAGNSGFSNLHSNSNSLNESMLLSNISSRPTLGGSSFGQNLSGFLNGGISNAFSCGSGPPIDANFAQSLSSSMARGAASVDMFNSNNHNSLGRTIAGNTIKSTSPLLNVDKPPFRSKAGVLSPDAVTATVAGSQQTIFQKRAALRRTVSSSGGSISPKLKTHPQLVTSVSNDSSVDMPDEESPNIKNPSKGKKAVSPASRVDKRPPALPSGSDEMADGDQDDGKDDDDMDESGDVSGMLYEDDAAGMDGAAAGQGMLQSGGHSGEKGKGKKGLPAKNLMAERRRRKKLNDRLYMLRSVVPKITKMDRASILGDAIDYLRDLVAKIHELHAELDGDTAADKPPPLSPSAPLPMQITSALAYRVKEEPPSTFPDLTPTTIEVSAKEEGKALNIHMLCARKPGLLLSIMRALDGLGLEVEQGVVSCFNGFALDIFRAEQLSGLDVGPEEIRQALLLTTGASPVEQNVILQ</sequence>
<dbReference type="Pfam" id="PF00010">
    <property type="entry name" value="HLH"/>
    <property type="match status" value="1"/>
</dbReference>
<dbReference type="EMBL" id="LVLJ01003847">
    <property type="protein sequence ID" value="OAE19525.1"/>
    <property type="molecule type" value="Genomic_DNA"/>
</dbReference>
<dbReference type="CDD" id="cd11443">
    <property type="entry name" value="bHLH_AtAMS_like"/>
    <property type="match status" value="1"/>
</dbReference>
<dbReference type="InterPro" id="IPR051358">
    <property type="entry name" value="TF_AMS/ICE1/BHLH6-like"/>
</dbReference>
<dbReference type="Pfam" id="PF22754">
    <property type="entry name" value="bHLH-TF_ACT-like_plant"/>
    <property type="match status" value="1"/>
</dbReference>
<dbReference type="Proteomes" id="UP000077202">
    <property type="component" value="Unassembled WGS sequence"/>
</dbReference>
<feature type="compositionally biased region" description="Polar residues" evidence="5">
    <location>
        <begin position="389"/>
        <end position="399"/>
    </location>
</feature>